<protein>
    <submittedName>
        <fullName evidence="1">Uncharacterized protein</fullName>
    </submittedName>
</protein>
<evidence type="ECO:0000313" key="2">
    <source>
        <dbReference type="Proteomes" id="UP000284407"/>
    </source>
</evidence>
<evidence type="ECO:0000313" key="1">
    <source>
        <dbReference type="EMBL" id="RKE97320.1"/>
    </source>
</evidence>
<dbReference type="AlphaFoldDB" id="A0A420DT31"/>
<dbReference type="Proteomes" id="UP000284407">
    <property type="component" value="Unassembled WGS sequence"/>
</dbReference>
<sequence length="90" mass="10762">MLGVWNVDVSCMDKCSVRWILSKFCFLDLPVQQAVAFGRIRITPCSRYDYRLKHFQFQHHATERRRMRTHTVEWSTRQTFRRGANGVLLT</sequence>
<accession>A0A420DT31</accession>
<keyword evidence="2" id="KW-1185">Reference proteome</keyword>
<dbReference type="EMBL" id="RAQK01000001">
    <property type="protein sequence ID" value="RKE97320.1"/>
    <property type="molecule type" value="Genomic_DNA"/>
</dbReference>
<gene>
    <name evidence="1" type="ORF">C8N30_1915</name>
</gene>
<proteinExistence type="predicted"/>
<reference evidence="1 2" key="1">
    <citation type="submission" date="2018-09" db="EMBL/GenBank/DDBJ databases">
        <title>Genomic Encyclopedia of Archaeal and Bacterial Type Strains, Phase II (KMG-II): from individual species to whole genera.</title>
        <authorList>
            <person name="Goeker M."/>
        </authorList>
    </citation>
    <scope>NUCLEOTIDE SEQUENCE [LARGE SCALE GENOMIC DNA]</scope>
    <source>
        <strain evidence="1 2">DSM 11458</strain>
    </source>
</reference>
<comment type="caution">
    <text evidence="1">The sequence shown here is derived from an EMBL/GenBank/DDBJ whole genome shotgun (WGS) entry which is preliminary data.</text>
</comment>
<organism evidence="1 2">
    <name type="scientific">Sulfitobacter guttiformis</name>
    <dbReference type="NCBI Taxonomy" id="74349"/>
    <lineage>
        <taxon>Bacteria</taxon>
        <taxon>Pseudomonadati</taxon>
        <taxon>Pseudomonadota</taxon>
        <taxon>Alphaproteobacteria</taxon>
        <taxon>Rhodobacterales</taxon>
        <taxon>Roseobacteraceae</taxon>
        <taxon>Sulfitobacter</taxon>
    </lineage>
</organism>
<name>A0A420DT31_9RHOB</name>